<accession>A0ABQ9VH29</accession>
<protein>
    <submittedName>
        <fullName evidence="1">GPI inositol-deacylase</fullName>
    </submittedName>
</protein>
<feature type="non-terminal residue" evidence="1">
    <location>
        <position position="52"/>
    </location>
</feature>
<sequence length="52" mass="6062">LTTVRAFFDLIDDDTKQITQNSKKKLAVLTHHFIRHPSKHFEENPTIISDLT</sequence>
<organism evidence="1 2">
    <name type="scientific">Saguinus oedipus</name>
    <name type="common">Cotton-top tamarin</name>
    <name type="synonym">Oedipomidas oedipus</name>
    <dbReference type="NCBI Taxonomy" id="9490"/>
    <lineage>
        <taxon>Eukaryota</taxon>
        <taxon>Metazoa</taxon>
        <taxon>Chordata</taxon>
        <taxon>Craniata</taxon>
        <taxon>Vertebrata</taxon>
        <taxon>Euteleostomi</taxon>
        <taxon>Mammalia</taxon>
        <taxon>Eutheria</taxon>
        <taxon>Euarchontoglires</taxon>
        <taxon>Primates</taxon>
        <taxon>Haplorrhini</taxon>
        <taxon>Platyrrhini</taxon>
        <taxon>Cebidae</taxon>
        <taxon>Callitrichinae</taxon>
        <taxon>Saguinus</taxon>
    </lineage>
</organism>
<name>A0ABQ9VH29_SAGOE</name>
<evidence type="ECO:0000313" key="1">
    <source>
        <dbReference type="EMBL" id="KAK2108665.1"/>
    </source>
</evidence>
<comment type="caution">
    <text evidence="1">The sequence shown here is derived from an EMBL/GenBank/DDBJ whole genome shotgun (WGS) entry which is preliminary data.</text>
</comment>
<feature type="non-terminal residue" evidence="1">
    <location>
        <position position="1"/>
    </location>
</feature>
<reference evidence="1 2" key="1">
    <citation type="submission" date="2023-05" db="EMBL/GenBank/DDBJ databases">
        <title>B98-5 Cell Line De Novo Hybrid Assembly: An Optical Mapping Approach.</title>
        <authorList>
            <person name="Kananen K."/>
            <person name="Auerbach J.A."/>
            <person name="Kautto E."/>
            <person name="Blachly J.S."/>
        </authorList>
    </citation>
    <scope>NUCLEOTIDE SEQUENCE [LARGE SCALE GENOMIC DNA]</scope>
    <source>
        <strain evidence="1">B95-8</strain>
        <tissue evidence="1">Cell line</tissue>
    </source>
</reference>
<keyword evidence="2" id="KW-1185">Reference proteome</keyword>
<dbReference type="Proteomes" id="UP001266305">
    <property type="component" value="Unassembled WGS sequence"/>
</dbReference>
<evidence type="ECO:0000313" key="2">
    <source>
        <dbReference type="Proteomes" id="UP001266305"/>
    </source>
</evidence>
<gene>
    <name evidence="1" type="primary">PGAP1_4</name>
    <name evidence="1" type="ORF">P7K49_013830</name>
</gene>
<proteinExistence type="predicted"/>
<dbReference type="EMBL" id="JASSZA010000006">
    <property type="protein sequence ID" value="KAK2108665.1"/>
    <property type="molecule type" value="Genomic_DNA"/>
</dbReference>